<dbReference type="InterPro" id="IPR000073">
    <property type="entry name" value="AB_hydrolase_1"/>
</dbReference>
<evidence type="ECO:0000256" key="4">
    <source>
        <dbReference type="ARBA" id="ARBA00022801"/>
    </source>
</evidence>
<organism evidence="8 9">
    <name type="scientific">Intoshia linei</name>
    <dbReference type="NCBI Taxonomy" id="1819745"/>
    <lineage>
        <taxon>Eukaryota</taxon>
        <taxon>Metazoa</taxon>
        <taxon>Spiralia</taxon>
        <taxon>Lophotrochozoa</taxon>
        <taxon>Mesozoa</taxon>
        <taxon>Orthonectida</taxon>
        <taxon>Rhopaluridae</taxon>
        <taxon>Intoshia</taxon>
    </lineage>
</organism>
<evidence type="ECO:0000256" key="6">
    <source>
        <dbReference type="PIRSR" id="PIRSR022950-1"/>
    </source>
</evidence>
<dbReference type="PANTHER" id="PTHR14189">
    <property type="entry name" value="PROTEIN PHOSPHATASE METHYLESTERASE-1 RELATED"/>
    <property type="match status" value="1"/>
</dbReference>
<evidence type="ECO:0000256" key="1">
    <source>
        <dbReference type="ARBA" id="ARBA00008645"/>
    </source>
</evidence>
<gene>
    <name evidence="8" type="ORF">A3Q56_07146</name>
</gene>
<dbReference type="Pfam" id="PF12697">
    <property type="entry name" value="Abhydrolase_6"/>
    <property type="match status" value="1"/>
</dbReference>
<keyword evidence="3" id="KW-0719">Serine esterase</keyword>
<dbReference type="GO" id="GO:0051723">
    <property type="term" value="F:protein methylesterase activity"/>
    <property type="evidence" value="ECO:0007669"/>
    <property type="project" value="UniProtKB-EC"/>
</dbReference>
<dbReference type="SUPFAM" id="SSF53474">
    <property type="entry name" value="alpha/beta-Hydrolases"/>
    <property type="match status" value="1"/>
</dbReference>
<dbReference type="EC" id="3.1.1.89" evidence="2"/>
<dbReference type="AlphaFoldDB" id="A0A177AUD9"/>
<dbReference type="Gene3D" id="3.40.50.1820">
    <property type="entry name" value="alpha/beta hydrolase"/>
    <property type="match status" value="1"/>
</dbReference>
<evidence type="ECO:0000313" key="9">
    <source>
        <dbReference type="Proteomes" id="UP000078046"/>
    </source>
</evidence>
<sequence>MSNPIIQTTFNIGYDQFHVSKCGNDGPTIFFVHGAGFCADTWTILMNMLIKQLKVQCYAIDLRGHGRSKCSDEKDMSLDVISDDVLNVIKQVRAKKLILVGHSLGGAIVSKLASQLDNVIGLIIIDIVEGHALKVLSSMQSTIDNTPKHFNSLDSAINWMVKSGRVRNIDSAKLSTKNLFIEVNGKFLWRTNLSMTSDYWKGWFTGLANNFLNSKSAKLLILSEIDRLDKAFTIAQMQGKFELKMIQNCGHAIQEDQPDKVYETIKHFLIRNKFIKA</sequence>
<dbReference type="OrthoDB" id="194865at2759"/>
<feature type="active site" evidence="6">
    <location>
        <position position="251"/>
    </location>
</feature>
<evidence type="ECO:0000256" key="3">
    <source>
        <dbReference type="ARBA" id="ARBA00022487"/>
    </source>
</evidence>
<evidence type="ECO:0000259" key="7">
    <source>
        <dbReference type="Pfam" id="PF12697"/>
    </source>
</evidence>
<dbReference type="InterPro" id="IPR016812">
    <property type="entry name" value="PPase_methylesterase_euk"/>
</dbReference>
<dbReference type="PIRSF" id="PIRSF022950">
    <property type="entry name" value="PPase_methylesterase_euk"/>
    <property type="match status" value="1"/>
</dbReference>
<dbReference type="EMBL" id="LWCA01001427">
    <property type="protein sequence ID" value="OAF65142.1"/>
    <property type="molecule type" value="Genomic_DNA"/>
</dbReference>
<keyword evidence="9" id="KW-1185">Reference proteome</keyword>
<evidence type="ECO:0000313" key="8">
    <source>
        <dbReference type="EMBL" id="OAF65142.1"/>
    </source>
</evidence>
<evidence type="ECO:0000256" key="2">
    <source>
        <dbReference type="ARBA" id="ARBA00013111"/>
    </source>
</evidence>
<reference evidence="8 9" key="1">
    <citation type="submission" date="2016-04" db="EMBL/GenBank/DDBJ databases">
        <title>The genome of Intoshia linei affirms orthonectids as highly simplified spiralians.</title>
        <authorList>
            <person name="Mikhailov K.V."/>
            <person name="Slusarev G.S."/>
            <person name="Nikitin M.A."/>
            <person name="Logacheva M.D."/>
            <person name="Penin A."/>
            <person name="Aleoshin V."/>
            <person name="Panchin Y.V."/>
        </authorList>
    </citation>
    <scope>NUCLEOTIDE SEQUENCE [LARGE SCALE GENOMIC DNA]</scope>
    <source>
        <strain evidence="8">Intl2013</strain>
        <tissue evidence="8">Whole animal</tissue>
    </source>
</reference>
<proteinExistence type="inferred from homology"/>
<name>A0A177AUD9_9BILA</name>
<dbReference type="PANTHER" id="PTHR14189:SF0">
    <property type="entry name" value="PROTEIN PHOSPHATASE METHYLESTERASE 1"/>
    <property type="match status" value="1"/>
</dbReference>
<dbReference type="InterPro" id="IPR029058">
    <property type="entry name" value="AB_hydrolase_fold"/>
</dbReference>
<keyword evidence="4" id="KW-0378">Hydrolase</keyword>
<comment type="caution">
    <text evidence="8">The sequence shown here is derived from an EMBL/GenBank/DDBJ whole genome shotgun (WGS) entry which is preliminary data.</text>
</comment>
<comment type="catalytic activity">
    <reaction evidence="5">
        <text>[phosphatase 2A protein]-C-terminal L-leucine methyl ester + H2O = [phosphatase 2A protein]-C-terminal L-leucine + methanol + H(+)</text>
        <dbReference type="Rhea" id="RHEA:48548"/>
        <dbReference type="Rhea" id="RHEA-COMP:12134"/>
        <dbReference type="Rhea" id="RHEA-COMP:12135"/>
        <dbReference type="ChEBI" id="CHEBI:15377"/>
        <dbReference type="ChEBI" id="CHEBI:15378"/>
        <dbReference type="ChEBI" id="CHEBI:17790"/>
        <dbReference type="ChEBI" id="CHEBI:90516"/>
        <dbReference type="ChEBI" id="CHEBI:90517"/>
        <dbReference type="EC" id="3.1.1.89"/>
    </reaction>
</comment>
<feature type="active site" evidence="6">
    <location>
        <position position="103"/>
    </location>
</feature>
<protein>
    <recommendedName>
        <fullName evidence="2">protein phosphatase methylesterase-1</fullName>
        <ecNumber evidence="2">3.1.1.89</ecNumber>
    </recommendedName>
</protein>
<feature type="active site" evidence="6">
    <location>
        <position position="126"/>
    </location>
</feature>
<evidence type="ECO:0000256" key="5">
    <source>
        <dbReference type="ARBA" id="ARBA00049203"/>
    </source>
</evidence>
<dbReference type="Proteomes" id="UP000078046">
    <property type="component" value="Unassembled WGS sequence"/>
</dbReference>
<feature type="domain" description="AB hydrolase-1" evidence="7">
    <location>
        <begin position="29"/>
        <end position="263"/>
    </location>
</feature>
<comment type="similarity">
    <text evidence="1">Belongs to the AB hydrolase superfamily.</text>
</comment>
<accession>A0A177AUD9</accession>